<sequence>MQNPNSEYDSKFLQVSIKFAQLNRSVGRKRTLILADISGWMKADLYKGDMNGTVAIGRPRKKYSPSFFTMLFFTDNQWWKKSHWYLLLIDFESAPSGGAGVLSLRATTTLTYPLESIIRLNINYYKYERAMLPHEGTGSTGVISRPHRKPTIPTALNITKNLDNLKIKVAKHWFQVWESHALARIGWLDRYNKSCIMSTATYKFNPRPMDVSVLRTDYKCLEYDTEARVRTTEINSINQHTDKHYNNKQQKT</sequence>
<dbReference type="AlphaFoldDB" id="A0A2H1X1B4"/>
<organism evidence="1">
    <name type="scientific">Spodoptera frugiperda</name>
    <name type="common">Fall armyworm</name>
    <dbReference type="NCBI Taxonomy" id="7108"/>
    <lineage>
        <taxon>Eukaryota</taxon>
        <taxon>Metazoa</taxon>
        <taxon>Ecdysozoa</taxon>
        <taxon>Arthropoda</taxon>
        <taxon>Hexapoda</taxon>
        <taxon>Insecta</taxon>
        <taxon>Pterygota</taxon>
        <taxon>Neoptera</taxon>
        <taxon>Endopterygota</taxon>
        <taxon>Lepidoptera</taxon>
        <taxon>Glossata</taxon>
        <taxon>Ditrysia</taxon>
        <taxon>Noctuoidea</taxon>
        <taxon>Noctuidae</taxon>
        <taxon>Amphipyrinae</taxon>
        <taxon>Spodoptera</taxon>
    </lineage>
</organism>
<gene>
    <name evidence="1" type="ORF">SFRICE_030367</name>
</gene>
<reference evidence="1" key="1">
    <citation type="submission" date="2016-07" db="EMBL/GenBank/DDBJ databases">
        <authorList>
            <person name="Bretaudeau A."/>
        </authorList>
    </citation>
    <scope>NUCLEOTIDE SEQUENCE</scope>
    <source>
        <strain evidence="1">Rice</strain>
        <tissue evidence="1">Whole body</tissue>
    </source>
</reference>
<protein>
    <submittedName>
        <fullName evidence="1">SFRICE_030367</fullName>
    </submittedName>
</protein>
<accession>A0A2H1X1B4</accession>
<evidence type="ECO:0000313" key="1">
    <source>
        <dbReference type="EMBL" id="SOQ59103.1"/>
    </source>
</evidence>
<name>A0A2H1X1B4_SPOFR</name>
<dbReference type="EMBL" id="ODYU01012669">
    <property type="protein sequence ID" value="SOQ59103.1"/>
    <property type="molecule type" value="Genomic_DNA"/>
</dbReference>
<proteinExistence type="predicted"/>